<dbReference type="STRING" id="416944.SAMN05421548_10522"/>
<evidence type="ECO:0000313" key="3">
    <source>
        <dbReference type="Proteomes" id="UP000198908"/>
    </source>
</evidence>
<feature type="compositionally biased region" description="Basic and acidic residues" evidence="1">
    <location>
        <begin position="1"/>
        <end position="13"/>
    </location>
</feature>
<organism evidence="2 3">
    <name type="scientific">Paraburkholderia lycopersici</name>
    <dbReference type="NCBI Taxonomy" id="416944"/>
    <lineage>
        <taxon>Bacteria</taxon>
        <taxon>Pseudomonadati</taxon>
        <taxon>Pseudomonadota</taxon>
        <taxon>Betaproteobacteria</taxon>
        <taxon>Burkholderiales</taxon>
        <taxon>Burkholderiaceae</taxon>
        <taxon>Paraburkholderia</taxon>
    </lineage>
</organism>
<gene>
    <name evidence="2" type="ORF">SAMN05421548_10522</name>
</gene>
<name>A0A1G6JX97_9BURK</name>
<dbReference type="EMBL" id="FMYQ01000005">
    <property type="protein sequence ID" value="SDC23343.1"/>
    <property type="molecule type" value="Genomic_DNA"/>
</dbReference>
<dbReference type="Proteomes" id="UP000198908">
    <property type="component" value="Unassembled WGS sequence"/>
</dbReference>
<protein>
    <submittedName>
        <fullName evidence="2">Uncharacterized protein</fullName>
    </submittedName>
</protein>
<keyword evidence="3" id="KW-1185">Reference proteome</keyword>
<proteinExistence type="predicted"/>
<dbReference type="RefSeq" id="WP_143189188.1">
    <property type="nucleotide sequence ID" value="NZ_FMYQ01000005.1"/>
</dbReference>
<evidence type="ECO:0000313" key="2">
    <source>
        <dbReference type="EMBL" id="SDC23343.1"/>
    </source>
</evidence>
<reference evidence="3" key="1">
    <citation type="submission" date="2016-09" db="EMBL/GenBank/DDBJ databases">
        <authorList>
            <person name="Varghese N."/>
            <person name="Submissions S."/>
        </authorList>
    </citation>
    <scope>NUCLEOTIDE SEQUENCE [LARGE SCALE GENOMIC DNA]</scope>
    <source>
        <strain evidence="3">TNe-862</strain>
    </source>
</reference>
<accession>A0A1G6JX97</accession>
<feature type="region of interest" description="Disordered" evidence="1">
    <location>
        <begin position="1"/>
        <end position="40"/>
    </location>
</feature>
<dbReference type="AlphaFoldDB" id="A0A1G6JX97"/>
<sequence>MKSEKGLPHDPPKLPKPAEGGLGGFGGCQDAPILKNDPPASDLADDCAGALIDPDGGAYLSRGPYLAADNVRRLRAELFAMVDEQARAEGWTPRRYAETLSRAVDGPR</sequence>
<evidence type="ECO:0000256" key="1">
    <source>
        <dbReference type="SAM" id="MobiDB-lite"/>
    </source>
</evidence>
<dbReference type="OrthoDB" id="9098458at2"/>